<dbReference type="SUPFAM" id="SSF48726">
    <property type="entry name" value="Immunoglobulin"/>
    <property type="match status" value="1"/>
</dbReference>
<dbReference type="GO" id="GO:0008046">
    <property type="term" value="F:axon guidance receptor activity"/>
    <property type="evidence" value="ECO:0007669"/>
    <property type="project" value="TreeGrafter"/>
</dbReference>
<dbReference type="GO" id="GO:0005886">
    <property type="term" value="C:plasma membrane"/>
    <property type="evidence" value="ECO:0007669"/>
    <property type="project" value="TreeGrafter"/>
</dbReference>
<keyword evidence="4" id="KW-1185">Reference proteome</keyword>
<dbReference type="InterPro" id="IPR007110">
    <property type="entry name" value="Ig-like_dom"/>
</dbReference>
<dbReference type="Proteomes" id="UP000075901">
    <property type="component" value="Unassembled WGS sequence"/>
</dbReference>
<dbReference type="VEuPathDB" id="VectorBase:AMAM000133"/>
<reference evidence="3" key="2">
    <citation type="submission" date="2020-05" db="UniProtKB">
        <authorList>
            <consortium name="EnsemblMetazoa"/>
        </authorList>
    </citation>
    <scope>IDENTIFICATION</scope>
    <source>
        <strain evidence="3">maculatus3</strain>
    </source>
</reference>
<dbReference type="GO" id="GO:0043025">
    <property type="term" value="C:neuronal cell body"/>
    <property type="evidence" value="ECO:0007669"/>
    <property type="project" value="TreeGrafter"/>
</dbReference>
<reference evidence="4" key="1">
    <citation type="submission" date="2013-09" db="EMBL/GenBank/DDBJ databases">
        <title>The Genome Sequence of Anopheles maculatus species B.</title>
        <authorList>
            <consortium name="The Broad Institute Genomics Platform"/>
            <person name="Neafsey D.E."/>
            <person name="Besansky N."/>
            <person name="Howell P."/>
            <person name="Walton C."/>
            <person name="Young S.K."/>
            <person name="Zeng Q."/>
            <person name="Gargeya S."/>
            <person name="Fitzgerald M."/>
            <person name="Haas B."/>
            <person name="Abouelleil A."/>
            <person name="Allen A.W."/>
            <person name="Alvarado L."/>
            <person name="Arachchi H.M."/>
            <person name="Berlin A.M."/>
            <person name="Chapman S.B."/>
            <person name="Gainer-Dewar J."/>
            <person name="Goldberg J."/>
            <person name="Griggs A."/>
            <person name="Gujja S."/>
            <person name="Hansen M."/>
            <person name="Howarth C."/>
            <person name="Imamovic A."/>
            <person name="Ireland A."/>
            <person name="Larimer J."/>
            <person name="McCowan C."/>
            <person name="Murphy C."/>
            <person name="Pearson M."/>
            <person name="Poon T.W."/>
            <person name="Priest M."/>
            <person name="Roberts A."/>
            <person name="Saif S."/>
            <person name="Shea T."/>
            <person name="Sisk P."/>
            <person name="Sykes S."/>
            <person name="Wortman J."/>
            <person name="Nusbaum C."/>
            <person name="Birren B."/>
        </authorList>
    </citation>
    <scope>NUCLEOTIDE SEQUENCE [LARGE SCALE GENOMIC DNA]</scope>
    <source>
        <strain evidence="4">maculatus3</strain>
    </source>
</reference>
<dbReference type="FunFam" id="2.60.40.10:FF:000248">
    <property type="entry name" value="peroxidasin homolog"/>
    <property type="match status" value="1"/>
</dbReference>
<accession>A0A182S5N2</accession>
<feature type="domain" description="Ig-like" evidence="2">
    <location>
        <begin position="18"/>
        <end position="104"/>
    </location>
</feature>
<sequence>MCVCVGVTTFQALGAAPPRIILGPENQNVKIGSTLTLECEADGNPLPHIWWKKDGLPVNETSQVFFTDDAIELTIDHVEVSDSGTYVCVAENELGIAEVEAEVVVINVGPPRFLFEPYDLDAIEGTTVEMPCKAENDDILQAASQHWVCASTGVTMCNASDFARARFSAPYSTNARCTLSTQ</sequence>
<dbReference type="GO" id="GO:0030424">
    <property type="term" value="C:axon"/>
    <property type="evidence" value="ECO:0007669"/>
    <property type="project" value="TreeGrafter"/>
</dbReference>
<dbReference type="InterPro" id="IPR003599">
    <property type="entry name" value="Ig_sub"/>
</dbReference>
<dbReference type="AlphaFoldDB" id="A0A182S5N2"/>
<organism evidence="3 4">
    <name type="scientific">Anopheles maculatus</name>
    <dbReference type="NCBI Taxonomy" id="74869"/>
    <lineage>
        <taxon>Eukaryota</taxon>
        <taxon>Metazoa</taxon>
        <taxon>Ecdysozoa</taxon>
        <taxon>Arthropoda</taxon>
        <taxon>Hexapoda</taxon>
        <taxon>Insecta</taxon>
        <taxon>Pterygota</taxon>
        <taxon>Neoptera</taxon>
        <taxon>Endopterygota</taxon>
        <taxon>Diptera</taxon>
        <taxon>Nematocera</taxon>
        <taxon>Culicoidea</taxon>
        <taxon>Culicidae</taxon>
        <taxon>Anophelinae</taxon>
        <taxon>Anopheles</taxon>
        <taxon>Anopheles maculatus group</taxon>
    </lineage>
</organism>
<dbReference type="Pfam" id="PF07679">
    <property type="entry name" value="I-set"/>
    <property type="match status" value="1"/>
</dbReference>
<evidence type="ECO:0000313" key="4">
    <source>
        <dbReference type="Proteomes" id="UP000075901"/>
    </source>
</evidence>
<evidence type="ECO:0000256" key="1">
    <source>
        <dbReference type="ARBA" id="ARBA00023319"/>
    </source>
</evidence>
<dbReference type="InterPro" id="IPR036179">
    <property type="entry name" value="Ig-like_dom_sf"/>
</dbReference>
<dbReference type="SMART" id="SM00408">
    <property type="entry name" value="IGc2"/>
    <property type="match status" value="1"/>
</dbReference>
<dbReference type="InterPro" id="IPR013098">
    <property type="entry name" value="Ig_I-set"/>
</dbReference>
<proteinExistence type="predicted"/>
<dbReference type="EnsemblMetazoa" id="AMAM000133-RA">
    <property type="protein sequence ID" value="AMAM000133-PA"/>
    <property type="gene ID" value="AMAM000133"/>
</dbReference>
<dbReference type="GO" id="GO:0050808">
    <property type="term" value="P:synapse organization"/>
    <property type="evidence" value="ECO:0007669"/>
    <property type="project" value="TreeGrafter"/>
</dbReference>
<dbReference type="PANTHER" id="PTHR45080">
    <property type="entry name" value="CONTACTIN 5"/>
    <property type="match status" value="1"/>
</dbReference>
<evidence type="ECO:0000259" key="2">
    <source>
        <dbReference type="PROSITE" id="PS50835"/>
    </source>
</evidence>
<protein>
    <submittedName>
        <fullName evidence="3">Ig-like domain-containing protein</fullName>
    </submittedName>
</protein>
<dbReference type="PANTHER" id="PTHR45080:SF34">
    <property type="entry name" value="MYOSIN LIGHT CHAIN KINASE, SMOOTH MUSCLE-LIKE"/>
    <property type="match status" value="1"/>
</dbReference>
<evidence type="ECO:0000313" key="3">
    <source>
        <dbReference type="EnsemblMetazoa" id="AMAM000133-PA"/>
    </source>
</evidence>
<dbReference type="InterPro" id="IPR013783">
    <property type="entry name" value="Ig-like_fold"/>
</dbReference>
<dbReference type="InterPro" id="IPR050958">
    <property type="entry name" value="Cell_Adh-Cytoskel_Orgn"/>
</dbReference>
<keyword evidence="1" id="KW-0393">Immunoglobulin domain</keyword>
<dbReference type="PROSITE" id="PS50835">
    <property type="entry name" value="IG_LIKE"/>
    <property type="match status" value="1"/>
</dbReference>
<dbReference type="Gene3D" id="2.60.40.10">
    <property type="entry name" value="Immunoglobulins"/>
    <property type="match status" value="1"/>
</dbReference>
<dbReference type="GO" id="GO:0007156">
    <property type="term" value="P:homophilic cell adhesion via plasma membrane adhesion molecules"/>
    <property type="evidence" value="ECO:0007669"/>
    <property type="project" value="TreeGrafter"/>
</dbReference>
<dbReference type="SMART" id="SM00409">
    <property type="entry name" value="IG"/>
    <property type="match status" value="1"/>
</dbReference>
<name>A0A182S5N2_9DIPT</name>
<dbReference type="InterPro" id="IPR003598">
    <property type="entry name" value="Ig_sub2"/>
</dbReference>